<dbReference type="InterPro" id="IPR029052">
    <property type="entry name" value="Metallo-depent_PP-like"/>
</dbReference>
<dbReference type="EMBL" id="CP136522">
    <property type="protein sequence ID" value="WOT04544.1"/>
    <property type="molecule type" value="Genomic_DNA"/>
</dbReference>
<keyword evidence="4 10" id="KW-0378">Hydrolase</keyword>
<dbReference type="CDD" id="cd07422">
    <property type="entry name" value="MPP_ApaH"/>
    <property type="match status" value="1"/>
</dbReference>
<organism evidence="10 11">
    <name type="scientific">Shewanella youngdeokensis</name>
    <dbReference type="NCBI Taxonomy" id="2999068"/>
    <lineage>
        <taxon>Bacteria</taxon>
        <taxon>Pseudomonadati</taxon>
        <taxon>Pseudomonadota</taxon>
        <taxon>Gammaproteobacteria</taxon>
        <taxon>Alteromonadales</taxon>
        <taxon>Shewanellaceae</taxon>
        <taxon>Shewanella</taxon>
    </lineage>
</organism>
<reference evidence="10 11" key="1">
    <citation type="submission" date="2023-10" db="EMBL/GenBank/DDBJ databases">
        <title>Complete genome sequence of Shewanella sp. DAU334.</title>
        <authorList>
            <person name="Lee Y.-S."/>
            <person name="Jeong H.-R."/>
            <person name="Hwang E.-J."/>
            <person name="Choi Y.-L."/>
            <person name="Kim G.-D."/>
        </authorList>
    </citation>
    <scope>NUCLEOTIDE SEQUENCE [LARGE SCALE GENOMIC DNA]</scope>
    <source>
        <strain evidence="10 11">DAU334</strain>
    </source>
</reference>
<dbReference type="SUPFAM" id="SSF56300">
    <property type="entry name" value="Metallo-dependent phosphatases"/>
    <property type="match status" value="1"/>
</dbReference>
<dbReference type="NCBIfam" id="NF001204">
    <property type="entry name" value="PRK00166.1"/>
    <property type="match status" value="1"/>
</dbReference>
<evidence type="ECO:0000256" key="4">
    <source>
        <dbReference type="ARBA" id="ARBA00022801"/>
    </source>
</evidence>
<evidence type="ECO:0000256" key="6">
    <source>
        <dbReference type="ARBA" id="ARBA00032248"/>
    </source>
</evidence>
<dbReference type="NCBIfam" id="TIGR00668">
    <property type="entry name" value="apaH"/>
    <property type="match status" value="1"/>
</dbReference>
<evidence type="ECO:0000259" key="9">
    <source>
        <dbReference type="Pfam" id="PF00149"/>
    </source>
</evidence>
<evidence type="ECO:0000256" key="5">
    <source>
        <dbReference type="ARBA" id="ARBA00031248"/>
    </source>
</evidence>
<evidence type="ECO:0000256" key="3">
    <source>
        <dbReference type="ARBA" id="ARBA00012506"/>
    </source>
</evidence>
<feature type="domain" description="Calcineurin-like phosphoesterase" evidence="9">
    <location>
        <begin position="5"/>
        <end position="133"/>
    </location>
</feature>
<gene>
    <name evidence="10" type="ORF">RGE70_14610</name>
</gene>
<accession>A0ABZ0JYE6</accession>
<dbReference type="RefSeq" id="WP_310472180.1">
    <property type="nucleotide sequence ID" value="NZ_CP136522.1"/>
</dbReference>
<evidence type="ECO:0000256" key="1">
    <source>
        <dbReference type="ARBA" id="ARBA00003413"/>
    </source>
</evidence>
<dbReference type="PANTHER" id="PTHR42850:SF11">
    <property type="entry name" value="BIS(5'-NUCLEOSYL)-TETRAPHOSPHATASE [SYMMETRICAL]"/>
    <property type="match status" value="1"/>
</dbReference>
<name>A0ABZ0JYE6_9GAMM</name>
<evidence type="ECO:0000256" key="2">
    <source>
        <dbReference type="ARBA" id="ARBA00005419"/>
    </source>
</evidence>
<dbReference type="InterPro" id="IPR004843">
    <property type="entry name" value="Calcineurin-like_PHP"/>
</dbReference>
<sequence>MANYFVGDIQGCFEELQLVLNKVAFNPSTDCLWAVGDLVARGSGSLPTLQYIRSLQGSAKVVLGNHELHLLAVHGKLKRANPKDHLTELLSSSDADSLIDWLRQQPLYQEYIERKILMVHAGIPPQWDLATLKNQADSVSNALQQTNYLTEVIGNMYTNDINQWLDGLSAQQKNIYTINALTRMRYLYPDKRLDFDCKLPVAKCDNPLLSPWFNHQSILRPEHTIVFGHWAAIMGQTNAKTAQALDTGCCWGEHLTLWHLEADQKITQSKLN</sequence>
<dbReference type="PANTHER" id="PTHR42850">
    <property type="entry name" value="METALLOPHOSPHOESTERASE"/>
    <property type="match status" value="1"/>
</dbReference>
<dbReference type="InterPro" id="IPR050126">
    <property type="entry name" value="Ap4A_hydrolase"/>
</dbReference>
<proteinExistence type="inferred from homology"/>
<dbReference type="Proteomes" id="UP001529491">
    <property type="component" value="Chromosome"/>
</dbReference>
<dbReference type="Pfam" id="PF00149">
    <property type="entry name" value="Metallophos"/>
    <property type="match status" value="1"/>
</dbReference>
<dbReference type="EC" id="3.6.1.41" evidence="3"/>
<comment type="catalytic activity">
    <reaction evidence="8">
        <text>P(1),P(4)-bis(5'-adenosyl) tetraphosphate + H2O = 2 ADP + 2 H(+)</text>
        <dbReference type="Rhea" id="RHEA:24252"/>
        <dbReference type="ChEBI" id="CHEBI:15377"/>
        <dbReference type="ChEBI" id="CHEBI:15378"/>
        <dbReference type="ChEBI" id="CHEBI:58141"/>
        <dbReference type="ChEBI" id="CHEBI:456216"/>
        <dbReference type="EC" id="3.6.1.41"/>
    </reaction>
</comment>
<protein>
    <recommendedName>
        <fullName evidence="3">bis(5'-nucleosyl)-tetraphosphatase (symmetrical)</fullName>
        <ecNumber evidence="3">3.6.1.41</ecNumber>
    </recommendedName>
    <alternativeName>
        <fullName evidence="6">Ap4A hydrolase</fullName>
    </alternativeName>
    <alternativeName>
        <fullName evidence="5">Diadenosine 5',5'''-P1,P4-tetraphosphate pyrophosphohydrolase</fullName>
    </alternativeName>
    <alternativeName>
        <fullName evidence="7">Diadenosine tetraphosphatase</fullName>
    </alternativeName>
</protein>
<comment type="similarity">
    <text evidence="2">Belongs to the Ap4A hydrolase family.</text>
</comment>
<dbReference type="InterPro" id="IPR004617">
    <property type="entry name" value="ApaH"/>
</dbReference>
<evidence type="ECO:0000256" key="7">
    <source>
        <dbReference type="ARBA" id="ARBA00033210"/>
    </source>
</evidence>
<evidence type="ECO:0000313" key="10">
    <source>
        <dbReference type="EMBL" id="WOT04544.1"/>
    </source>
</evidence>
<comment type="function">
    <text evidence="1">Hydrolyzes diadenosine 5',5'''-P1,P4-tetraphosphate to yield ADP.</text>
</comment>
<evidence type="ECO:0000256" key="8">
    <source>
        <dbReference type="ARBA" id="ARBA00049417"/>
    </source>
</evidence>
<dbReference type="Gene3D" id="3.60.21.10">
    <property type="match status" value="1"/>
</dbReference>
<keyword evidence="11" id="KW-1185">Reference proteome</keyword>
<dbReference type="GO" id="GO:0008803">
    <property type="term" value="F:bis(5'-nucleosyl)-tetraphosphatase (symmetrical) activity"/>
    <property type="evidence" value="ECO:0007669"/>
    <property type="project" value="UniProtKB-EC"/>
</dbReference>
<evidence type="ECO:0000313" key="11">
    <source>
        <dbReference type="Proteomes" id="UP001529491"/>
    </source>
</evidence>
<dbReference type="PIRSF" id="PIRSF000903">
    <property type="entry name" value="B5n-ttraPtase_sm"/>
    <property type="match status" value="1"/>
</dbReference>